<dbReference type="RefSeq" id="WP_390221281.1">
    <property type="nucleotide sequence ID" value="NZ_JBHTAA010000001.1"/>
</dbReference>
<reference evidence="2 3" key="1">
    <citation type="journal article" date="2019" name="Int. J. Syst. Evol. Microbiol.">
        <title>The Global Catalogue of Microorganisms (GCM) 10K type strain sequencing project: providing services to taxonomists for standard genome sequencing and annotation.</title>
        <authorList>
            <consortium name="The Broad Institute Genomics Platform"/>
            <consortium name="The Broad Institute Genome Sequencing Center for Infectious Disease"/>
            <person name="Wu L."/>
            <person name="Ma J."/>
        </authorList>
    </citation>
    <scope>NUCLEOTIDE SEQUENCE [LARGE SCALE GENOMIC DNA]</scope>
    <source>
        <strain evidence="2 3">DSM 29988</strain>
    </source>
</reference>
<dbReference type="Pfam" id="PF02624">
    <property type="entry name" value="YcaO"/>
    <property type="match status" value="1"/>
</dbReference>
<accession>A0ABD5Z9Y8</accession>
<dbReference type="Proteomes" id="UP001596481">
    <property type="component" value="Unassembled WGS sequence"/>
</dbReference>
<dbReference type="PROSITE" id="PS51664">
    <property type="entry name" value="YCAO"/>
    <property type="match status" value="1"/>
</dbReference>
<dbReference type="NCBIfam" id="TIGR03604">
    <property type="entry name" value="TOMM_cyclo_SagD"/>
    <property type="match status" value="1"/>
</dbReference>
<gene>
    <name evidence="2" type="ORF">ACFQJC_00465</name>
</gene>
<evidence type="ECO:0000313" key="2">
    <source>
        <dbReference type="EMBL" id="MFC7201976.1"/>
    </source>
</evidence>
<name>A0ABD5Z9Y8_9EURY</name>
<feature type="domain" description="YcaO" evidence="1">
    <location>
        <begin position="226"/>
        <end position="563"/>
    </location>
</feature>
<dbReference type="Gene3D" id="3.30.1330.230">
    <property type="match status" value="1"/>
</dbReference>
<comment type="caution">
    <text evidence="2">The sequence shown here is derived from an EMBL/GenBank/DDBJ whole genome shotgun (WGS) entry which is preliminary data.</text>
</comment>
<dbReference type="PANTHER" id="PTHR37809">
    <property type="entry name" value="RIBOSOMAL PROTEIN S12 METHYLTHIOTRANSFERASE ACCESSORY FACTOR YCAO"/>
    <property type="match status" value="1"/>
</dbReference>
<dbReference type="InterPro" id="IPR003776">
    <property type="entry name" value="YcaO-like_dom"/>
</dbReference>
<dbReference type="PANTHER" id="PTHR37809:SF1">
    <property type="entry name" value="RIBOSOMAL PROTEIN S12 METHYLTHIOTRANSFERASE ACCESSORY FACTOR YCAO"/>
    <property type="match status" value="1"/>
</dbReference>
<dbReference type="InterPro" id="IPR027624">
    <property type="entry name" value="TOMM_cyclo_SagD"/>
</dbReference>
<dbReference type="EMBL" id="JBHTAA010000001">
    <property type="protein sequence ID" value="MFC7201976.1"/>
    <property type="molecule type" value="Genomic_DNA"/>
</dbReference>
<organism evidence="2 3">
    <name type="scientific">Haloferax namakaokahaiae</name>
    <dbReference type="NCBI Taxonomy" id="1748331"/>
    <lineage>
        <taxon>Archaea</taxon>
        <taxon>Methanobacteriati</taxon>
        <taxon>Methanobacteriota</taxon>
        <taxon>Stenosarchaea group</taxon>
        <taxon>Halobacteria</taxon>
        <taxon>Halobacteriales</taxon>
        <taxon>Haloferacaceae</taxon>
        <taxon>Haloferax</taxon>
    </lineage>
</organism>
<protein>
    <submittedName>
        <fullName evidence="2">YcaO-like family protein</fullName>
    </submittedName>
</protein>
<evidence type="ECO:0000259" key="1">
    <source>
        <dbReference type="PROSITE" id="PS51664"/>
    </source>
</evidence>
<dbReference type="NCBIfam" id="TIGR00702">
    <property type="entry name" value="YcaO-type kinase domain"/>
    <property type="match status" value="1"/>
</dbReference>
<sequence>MIIGLAGSGPAAESIRAACADIDAEVREADPENLDATDLGFVVAPAGSDAFAVADDAADRWLAVEIGGVGGHAVSDVDAAVAAFDAESARYRDLRRRVASTTEPEGRPSGDRAAVRLAGAVAGRRGIALLSGADVAGTVVEVPGAERSVLPLPLPASGSRDRTLSREFRSVSLDDAISRAELAVDDRVGIVTQVGERESFPLPYYVAQTADTTAYADSRAAELAGGAAAGWDEAYMKALGEALERYSAGVYRASEFAVAPASNRPRAVSPSRFVRPDSYRAPDPRESIQWVEGEHLATGDAVSLPAEFVHYPPPSERHKPAITTGLGLGNSGAEAILSGLYETIERDATMLAWYSTFDPLGLDVEDETFQTLCRRARSENLEVTALLVTQDIDVPVVAVAVHRDDEWPKFAMGSGANLDANVAARSALSEALQNWTELRGMGPETASQQGGAIATYADFPASAREFVTPDATIPAESVGPDVDDGAEELEMVVERVADAGLDAYAARITPRDVEQLGFEAVRVLVPEAQPLFMGDSFFSDRAESVPRELGFEPRLDREFHPFP</sequence>
<keyword evidence="3" id="KW-1185">Reference proteome</keyword>
<dbReference type="AlphaFoldDB" id="A0ABD5Z9Y8"/>
<proteinExistence type="predicted"/>
<evidence type="ECO:0000313" key="3">
    <source>
        <dbReference type="Proteomes" id="UP001596481"/>
    </source>
</evidence>